<keyword evidence="1" id="KW-1133">Transmembrane helix</keyword>
<dbReference type="SUPFAM" id="SSF50998">
    <property type="entry name" value="Quinoprotein alcohol dehydrogenase-like"/>
    <property type="match status" value="1"/>
</dbReference>
<keyword evidence="1" id="KW-0472">Membrane</keyword>
<reference evidence="2 3" key="1">
    <citation type="submission" date="2016-10" db="EMBL/GenBank/DDBJ databases">
        <authorList>
            <person name="de Groot N.N."/>
        </authorList>
    </citation>
    <scope>NUCLEOTIDE SEQUENCE [LARGE SCALE GENOMIC DNA]</scope>
    <source>
        <strain evidence="2 3">DSM 22789</strain>
    </source>
</reference>
<dbReference type="Proteomes" id="UP000198785">
    <property type="component" value="Unassembled WGS sequence"/>
</dbReference>
<dbReference type="Gene3D" id="2.130.10.10">
    <property type="entry name" value="YVTN repeat-like/Quinoprotein amine dehydrogenase"/>
    <property type="match status" value="1"/>
</dbReference>
<feature type="transmembrane region" description="Helical" evidence="1">
    <location>
        <begin position="5"/>
        <end position="23"/>
    </location>
</feature>
<name>A0A1I6VM21_9SPHI</name>
<keyword evidence="1" id="KW-0812">Transmembrane</keyword>
<dbReference type="RefSeq" id="WP_093367429.1">
    <property type="nucleotide sequence ID" value="NZ_FOZZ01000015.1"/>
</dbReference>
<protein>
    <recommendedName>
        <fullName evidence="4">Outer membrane protein assembly factor BamB, contains PQQ-like beta-propeller repeat</fullName>
    </recommendedName>
</protein>
<organism evidence="2 3">
    <name type="scientific">Sphingobacterium wenxiniae</name>
    <dbReference type="NCBI Taxonomy" id="683125"/>
    <lineage>
        <taxon>Bacteria</taxon>
        <taxon>Pseudomonadati</taxon>
        <taxon>Bacteroidota</taxon>
        <taxon>Sphingobacteriia</taxon>
        <taxon>Sphingobacteriales</taxon>
        <taxon>Sphingobacteriaceae</taxon>
        <taxon>Sphingobacterium</taxon>
    </lineage>
</organism>
<keyword evidence="3" id="KW-1185">Reference proteome</keyword>
<dbReference type="OrthoDB" id="1093345at2"/>
<accession>A0A1I6VM21</accession>
<gene>
    <name evidence="2" type="ORF">SAMN05660206_11544</name>
</gene>
<dbReference type="InterPro" id="IPR011047">
    <property type="entry name" value="Quinoprotein_ADH-like_sf"/>
</dbReference>
<evidence type="ECO:0000313" key="2">
    <source>
        <dbReference type="EMBL" id="SFT14765.1"/>
    </source>
</evidence>
<dbReference type="InterPro" id="IPR015943">
    <property type="entry name" value="WD40/YVTN_repeat-like_dom_sf"/>
</dbReference>
<sequence length="867" mass="99399">MRNTIIITILLFVAVIGASIYYFSDLNKEKTEPVKPLTFLPKETFLITAFRNDATTDNIFKDFEIFEAIMGKEQFEQMQSFKNKLLRHSAIQPHVAEAEMYVSFHPEDGKQQALFTIPTVQRIKKEQLQSLLESLDKSFPVTLQDTLQQQIFRFDYGSKDSSLYVAYHRDIFFAAYSKNLLLKTIDDKAPKIDKKSIQYFAENNSRNSPLSVYFVHNQVPEIAKLLMRKKYGKVISLFDSLGGQSAWNLNFKNDALILSGESQTEHRDNYIELFGHQTKTTQSLHPYFPANTASYLSFSLSDKAQFHKNLWSLLEKREELKQIQAQLTEIKNSKNLSYDTDFLPLFSNEFAVVEQTNQTELAFITLKDSATFLNQAEKFATRIADSIYRFDHSNLLYALYGDPLKSFTRPYFTQVNNILIVANSQNLIQQYQRDWNRTNLLVGSLGFKNAERIQGNEANVTYFVRTQAAANIIANTLKTDFSQTFRDKENFGYQDFYGWSMQISGNDGNFLSSIYGIYKSKHALGTTPEWTYEFTNRPITQPWVFEHSDTSQFILIQEQDHTIHGIHPSGHRMWSTVFSGRVVGQIQQLKDRSIILVTDRNRLYRFDTNGKPLSGFSVGLPAEPSFSPTIATIDNEELIFIPAGQRLLAYTMDGESAENWVNKNLDGKILFDIKVLDNKVFVGTENGHFYQFSSRGELLKEENIAGRFKNPIHVAANEVIHTVDTANNLLSIPFGGQPSKRQLIDGSNKALTSFGQINSHQQPQLIILDEKRLAVFGLTDSTEMFAFTFTQDVDDRPQFFRDSQGTSLMGVASRTNNLIYIFDERGGVYDGFPIEAMPLFYYGKIDYNSADYLLCVRRDKKLYAFKK</sequence>
<evidence type="ECO:0008006" key="4">
    <source>
        <dbReference type="Google" id="ProtNLM"/>
    </source>
</evidence>
<evidence type="ECO:0000313" key="3">
    <source>
        <dbReference type="Proteomes" id="UP000198785"/>
    </source>
</evidence>
<dbReference type="EMBL" id="FOZZ01000015">
    <property type="protein sequence ID" value="SFT14765.1"/>
    <property type="molecule type" value="Genomic_DNA"/>
</dbReference>
<dbReference type="STRING" id="683125.SAMN05660206_11544"/>
<evidence type="ECO:0000256" key="1">
    <source>
        <dbReference type="SAM" id="Phobius"/>
    </source>
</evidence>
<proteinExistence type="predicted"/>
<dbReference type="AlphaFoldDB" id="A0A1I6VM21"/>